<reference evidence="3" key="1">
    <citation type="submission" date="2019-08" db="EMBL/GenBank/DDBJ databases">
        <authorList>
            <person name="Gan M."/>
            <person name="Li J."/>
        </authorList>
    </citation>
    <scope>NUCLEOTIDE SEQUENCE</scope>
    <source>
        <strain evidence="3">IMB17-055</strain>
    </source>
</reference>
<dbReference type="GO" id="GO:0008194">
    <property type="term" value="F:UDP-glycosyltransferase activity"/>
    <property type="evidence" value="ECO:0007669"/>
    <property type="project" value="InterPro"/>
</dbReference>
<dbReference type="PANTHER" id="PTHR48043">
    <property type="entry name" value="EG:EG0003.4 PROTEIN-RELATED"/>
    <property type="match status" value="1"/>
</dbReference>
<dbReference type="AlphaFoldDB" id="A0A6M3RHZ2"/>
<organism evidence="3">
    <name type="scientific">Aspergillus versicolor</name>
    <dbReference type="NCBI Taxonomy" id="46472"/>
    <lineage>
        <taxon>Eukaryota</taxon>
        <taxon>Fungi</taxon>
        <taxon>Dikarya</taxon>
        <taxon>Ascomycota</taxon>
        <taxon>Pezizomycotina</taxon>
        <taxon>Eurotiomycetes</taxon>
        <taxon>Eurotiomycetidae</taxon>
        <taxon>Eurotiales</taxon>
        <taxon>Aspergillaceae</taxon>
        <taxon>Aspergillus</taxon>
        <taxon>Aspergillus subgen. Nidulantes</taxon>
    </lineage>
</organism>
<proteinExistence type="predicted"/>
<sequence length="480" mass="51972">MHKPILFLTNSELGQASVVLAVAHELLHQSDVLVASFPALKTHADALSVPFHALPGRSMKEALADCGLPYLPRHAPGSQGAVESYRNGLQRVVAPWDPEGYAPIYRACLDLISKLSPTLVVVEPLFGPGQDACNVLEQRYLVLSPATFKDHLVQVQPYLGVLWKYPVISSGLPYPVHLRSIALNLYLIFKLVTTTFLSPRVKDLTQWRNKTGIPGELTTIYANFNEKVPWIVPSIPQSDFPMYIPPNITGCGPILPPFEAIPDDHPTAAWLSQRPTILFNLGSHMKYTVADAQQVIAALDIVLTKYPDVQVLWKCQLSTPNTNTNTSSSSSSSSSTIPSLIPKHIYNRILVTPWLTPSPASILAHPNTITAVHHGGSNSFHEALAAGVAQVVCPVWLDTYDFAARVEFLGVGVRGNTVAAPGVEGGELGRAICLVIDGEDAVGKRAREVQACIAALEDGCGDVYGVGRRKAARVILDLVE</sequence>
<evidence type="ECO:0000313" key="3">
    <source>
        <dbReference type="EMBL" id="QJD20769.1"/>
    </source>
</evidence>
<dbReference type="InterPro" id="IPR050271">
    <property type="entry name" value="UDP-glycosyltransferase"/>
</dbReference>
<evidence type="ECO:0000256" key="2">
    <source>
        <dbReference type="ARBA" id="ARBA00022679"/>
    </source>
</evidence>
<dbReference type="Pfam" id="PF00201">
    <property type="entry name" value="UDPGT"/>
    <property type="match status" value="1"/>
</dbReference>
<dbReference type="EMBL" id="MN395477">
    <property type="protein sequence ID" value="QJD20769.1"/>
    <property type="molecule type" value="Genomic_DNA"/>
</dbReference>
<keyword evidence="2 3" id="KW-0808">Transferase</keyword>
<dbReference type="SUPFAM" id="SSF53756">
    <property type="entry name" value="UDP-Glycosyltransferase/glycogen phosphorylase"/>
    <property type="match status" value="1"/>
</dbReference>
<dbReference type="PANTHER" id="PTHR48043:SF145">
    <property type="entry name" value="FI06409P-RELATED"/>
    <property type="match status" value="1"/>
</dbReference>
<dbReference type="InterPro" id="IPR002213">
    <property type="entry name" value="UDP_glucos_trans"/>
</dbReference>
<name>A0A6M3RHZ2_ASPVE</name>
<accession>A0A6M3RHZ2</accession>
<protein>
    <submittedName>
        <fullName evidence="3">Glycosyltransferase</fullName>
    </submittedName>
</protein>
<keyword evidence="1" id="KW-0328">Glycosyltransferase</keyword>
<dbReference type="Gene3D" id="3.40.50.2000">
    <property type="entry name" value="Glycogen Phosphorylase B"/>
    <property type="match status" value="1"/>
</dbReference>
<evidence type="ECO:0000256" key="1">
    <source>
        <dbReference type="ARBA" id="ARBA00022676"/>
    </source>
</evidence>